<gene>
    <name evidence="2" type="ORF">DVH24_005404</name>
</gene>
<evidence type="ECO:0000313" key="3">
    <source>
        <dbReference type="Proteomes" id="UP000290289"/>
    </source>
</evidence>
<dbReference type="Proteomes" id="UP000290289">
    <property type="component" value="Chromosome 1"/>
</dbReference>
<comment type="caution">
    <text evidence="2">The sequence shown here is derived from an EMBL/GenBank/DDBJ whole genome shotgun (WGS) entry which is preliminary data.</text>
</comment>
<reference evidence="2 3" key="1">
    <citation type="submission" date="2018-10" db="EMBL/GenBank/DDBJ databases">
        <title>A high-quality apple genome assembly.</title>
        <authorList>
            <person name="Hu J."/>
        </authorList>
    </citation>
    <scope>NUCLEOTIDE SEQUENCE [LARGE SCALE GENOMIC DNA]</scope>
    <source>
        <strain evidence="3">cv. HFTH1</strain>
        <tissue evidence="2">Young leaf</tissue>
    </source>
</reference>
<proteinExistence type="predicted"/>
<keyword evidence="3" id="KW-1185">Reference proteome</keyword>
<dbReference type="EMBL" id="RDQH01000327">
    <property type="protein sequence ID" value="RXI07631.1"/>
    <property type="molecule type" value="Genomic_DNA"/>
</dbReference>
<protein>
    <submittedName>
        <fullName evidence="2">Uncharacterized protein</fullName>
    </submittedName>
</protein>
<evidence type="ECO:0000256" key="1">
    <source>
        <dbReference type="SAM" id="MobiDB-lite"/>
    </source>
</evidence>
<sequence length="138" mass="15278">MSSVSVHLLSAQRPHRRHREPDPSDHTSSASRVEGEASQPAKKKTRGPSRMLKLAQSVRLTGSKIKIEYDPHSIVVSCCGVVIKQNCPMQWEKWAEIPDRTKDLVGDKLSMTGLQISLPVPDFASPSTFEPLHPADTQ</sequence>
<accession>A0A498KKC7</accession>
<evidence type="ECO:0000313" key="2">
    <source>
        <dbReference type="EMBL" id="RXI07631.1"/>
    </source>
</evidence>
<feature type="region of interest" description="Disordered" evidence="1">
    <location>
        <begin position="1"/>
        <end position="54"/>
    </location>
</feature>
<dbReference type="AlphaFoldDB" id="A0A498KKC7"/>
<name>A0A498KKC7_MALDO</name>
<organism evidence="2 3">
    <name type="scientific">Malus domestica</name>
    <name type="common">Apple</name>
    <name type="synonym">Pyrus malus</name>
    <dbReference type="NCBI Taxonomy" id="3750"/>
    <lineage>
        <taxon>Eukaryota</taxon>
        <taxon>Viridiplantae</taxon>
        <taxon>Streptophyta</taxon>
        <taxon>Embryophyta</taxon>
        <taxon>Tracheophyta</taxon>
        <taxon>Spermatophyta</taxon>
        <taxon>Magnoliopsida</taxon>
        <taxon>eudicotyledons</taxon>
        <taxon>Gunneridae</taxon>
        <taxon>Pentapetalae</taxon>
        <taxon>rosids</taxon>
        <taxon>fabids</taxon>
        <taxon>Rosales</taxon>
        <taxon>Rosaceae</taxon>
        <taxon>Amygdaloideae</taxon>
        <taxon>Maleae</taxon>
        <taxon>Malus</taxon>
    </lineage>
</organism>